<dbReference type="AlphaFoldDB" id="A0AA88DD97"/>
<dbReference type="Gene3D" id="3.20.20.80">
    <property type="entry name" value="Glycosidases"/>
    <property type="match status" value="1"/>
</dbReference>
<evidence type="ECO:0000256" key="3">
    <source>
        <dbReference type="ARBA" id="ARBA00023295"/>
    </source>
</evidence>
<dbReference type="Proteomes" id="UP001187192">
    <property type="component" value="Unassembled WGS sequence"/>
</dbReference>
<dbReference type="FunFam" id="3.20.20.80:FF:000020">
    <property type="entry name" value="Beta-glucosidase 12"/>
    <property type="match status" value="1"/>
</dbReference>
<evidence type="ECO:0000256" key="1">
    <source>
        <dbReference type="ARBA" id="ARBA00010838"/>
    </source>
</evidence>
<keyword evidence="8" id="KW-1185">Reference proteome</keyword>
<accession>A0AA88DD97</accession>
<dbReference type="PRINTS" id="PR00131">
    <property type="entry name" value="GLHYDRLASE1"/>
</dbReference>
<dbReference type="PANTHER" id="PTHR10353:SF297">
    <property type="entry name" value="VICIANIN HYDROLASE-LIKE"/>
    <property type="match status" value="1"/>
</dbReference>
<sequence length="521" mass="59151">METHQSVLFLLLSVACLLTCIDGQQNDISRHDFPDHFIFGTSSAAYQYEGAIDDGKGPSIWDTFTENHPEKIADRSSGKIAEQFYDLYKSDITDRLKVIGFDSFRFSISWSRVLPNGTISGGVNPKGVTFYKSLIQTLIDNGIEPIVTIYHWDLPQALHDNYGGFLSPKFVDDYLDYADFCFKTFGDRVKKWITFNEPDKYTMGGYESGHLAPGRCSHYAGNCTTGNSAAEPYTVMHHLLIAHAKAVDLYWKQYKAKQKGIIGITIQATWTVPKNRTPEASLAAYRSLDFVVGWIVHPITYGDYPQIMRSLVGCRLPKFTDKESKLLTGSLDFLGVNYYSARYAEDANVSCVIDQGPTNDARVNLTTTKNGIPIGPQVDNSWMYVYPEGLEALLLYLKENYNSPPMYITENGVQDPAAFNDTIRIDYYRSHLRHVLQAIKYGADVKGFYAWTFLDDFEWSAGYTVKFGLYSVDRKTMKRTPKASVRWFTEFLNRRKPKTVDFGEMGTSRRKETRSLTSSPY</sequence>
<dbReference type="SUPFAM" id="SSF51445">
    <property type="entry name" value="(Trans)glycosidases"/>
    <property type="match status" value="1"/>
</dbReference>
<comment type="similarity">
    <text evidence="1 4">Belongs to the glycosyl hydrolase 1 family.</text>
</comment>
<evidence type="ECO:0000256" key="4">
    <source>
        <dbReference type="RuleBase" id="RU003690"/>
    </source>
</evidence>
<proteinExistence type="inferred from homology"/>
<dbReference type="Pfam" id="PF00232">
    <property type="entry name" value="Glyco_hydro_1"/>
    <property type="match status" value="1"/>
</dbReference>
<evidence type="ECO:0000313" key="8">
    <source>
        <dbReference type="Proteomes" id="UP001187192"/>
    </source>
</evidence>
<reference evidence="7" key="1">
    <citation type="submission" date="2023-07" db="EMBL/GenBank/DDBJ databases">
        <title>draft genome sequence of fig (Ficus carica).</title>
        <authorList>
            <person name="Takahashi T."/>
            <person name="Nishimura K."/>
        </authorList>
    </citation>
    <scope>NUCLEOTIDE SEQUENCE</scope>
</reference>
<dbReference type="InterPro" id="IPR017853">
    <property type="entry name" value="GH"/>
</dbReference>
<evidence type="ECO:0000256" key="5">
    <source>
        <dbReference type="SAM" id="MobiDB-lite"/>
    </source>
</evidence>
<comment type="caution">
    <text evidence="7">The sequence shown here is derived from an EMBL/GenBank/DDBJ whole genome shotgun (WGS) entry which is preliminary data.</text>
</comment>
<organism evidence="7 8">
    <name type="scientific">Ficus carica</name>
    <name type="common">Common fig</name>
    <dbReference type="NCBI Taxonomy" id="3494"/>
    <lineage>
        <taxon>Eukaryota</taxon>
        <taxon>Viridiplantae</taxon>
        <taxon>Streptophyta</taxon>
        <taxon>Embryophyta</taxon>
        <taxon>Tracheophyta</taxon>
        <taxon>Spermatophyta</taxon>
        <taxon>Magnoliopsida</taxon>
        <taxon>eudicotyledons</taxon>
        <taxon>Gunneridae</taxon>
        <taxon>Pentapetalae</taxon>
        <taxon>rosids</taxon>
        <taxon>fabids</taxon>
        <taxon>Rosales</taxon>
        <taxon>Moraceae</taxon>
        <taxon>Ficeae</taxon>
        <taxon>Ficus</taxon>
    </lineage>
</organism>
<dbReference type="EMBL" id="BTGU01000056">
    <property type="protein sequence ID" value="GMN55283.1"/>
    <property type="molecule type" value="Genomic_DNA"/>
</dbReference>
<feature type="signal peptide" evidence="6">
    <location>
        <begin position="1"/>
        <end position="23"/>
    </location>
</feature>
<feature type="chain" id="PRO_5041711046" description="Beta-glucosidase" evidence="6">
    <location>
        <begin position="24"/>
        <end position="521"/>
    </location>
</feature>
<protein>
    <recommendedName>
        <fullName evidence="9">Beta-glucosidase</fullName>
    </recommendedName>
</protein>
<name>A0AA88DD97_FICCA</name>
<evidence type="ECO:0000256" key="6">
    <source>
        <dbReference type="SAM" id="SignalP"/>
    </source>
</evidence>
<feature type="region of interest" description="Disordered" evidence="5">
    <location>
        <begin position="502"/>
        <end position="521"/>
    </location>
</feature>
<evidence type="ECO:0000313" key="7">
    <source>
        <dbReference type="EMBL" id="GMN55283.1"/>
    </source>
</evidence>
<dbReference type="InterPro" id="IPR033132">
    <property type="entry name" value="GH_1_N_CS"/>
</dbReference>
<evidence type="ECO:0008006" key="9">
    <source>
        <dbReference type="Google" id="ProtNLM"/>
    </source>
</evidence>
<dbReference type="PROSITE" id="PS00653">
    <property type="entry name" value="GLYCOSYL_HYDROL_F1_2"/>
    <property type="match status" value="1"/>
</dbReference>
<dbReference type="GO" id="GO:0008422">
    <property type="term" value="F:beta-glucosidase activity"/>
    <property type="evidence" value="ECO:0007669"/>
    <property type="project" value="TreeGrafter"/>
</dbReference>
<evidence type="ECO:0000256" key="2">
    <source>
        <dbReference type="ARBA" id="ARBA00022801"/>
    </source>
</evidence>
<keyword evidence="3" id="KW-0326">Glycosidase</keyword>
<dbReference type="InterPro" id="IPR001360">
    <property type="entry name" value="Glyco_hydro_1"/>
</dbReference>
<dbReference type="GO" id="GO:0005975">
    <property type="term" value="P:carbohydrate metabolic process"/>
    <property type="evidence" value="ECO:0007669"/>
    <property type="project" value="InterPro"/>
</dbReference>
<dbReference type="PANTHER" id="PTHR10353">
    <property type="entry name" value="GLYCOSYL HYDROLASE"/>
    <property type="match status" value="1"/>
</dbReference>
<gene>
    <name evidence="7" type="ORF">TIFTF001_024397</name>
</gene>
<keyword evidence="2" id="KW-0378">Hydrolase</keyword>
<keyword evidence="6" id="KW-0732">Signal</keyword>